<dbReference type="EMBL" id="VDFR01000048">
    <property type="protein sequence ID" value="TNC47036.1"/>
    <property type="molecule type" value="Genomic_DNA"/>
</dbReference>
<reference evidence="2 3" key="1">
    <citation type="submission" date="2019-05" db="EMBL/GenBank/DDBJ databases">
        <title>Mumia sp. nov., isolated from the intestinal contents of plateau pika (Ochotona curzoniae) in the Qinghai-Tibet plateau of China.</title>
        <authorList>
            <person name="Tian Z."/>
        </authorList>
    </citation>
    <scope>NUCLEOTIDE SEQUENCE [LARGE SCALE GENOMIC DNA]</scope>
    <source>
        <strain evidence="3">527</strain>
        <strain evidence="2">Z527</strain>
    </source>
</reference>
<proteinExistence type="predicted"/>
<dbReference type="OrthoDB" id="3803328at2"/>
<evidence type="ECO:0000313" key="1">
    <source>
        <dbReference type="EMBL" id="TNC47036.1"/>
    </source>
</evidence>
<gene>
    <name evidence="2" type="ORF">FHE65_10315</name>
    <name evidence="1" type="ORF">FHE65_10435</name>
</gene>
<evidence type="ECO:0000313" key="2">
    <source>
        <dbReference type="EMBL" id="TNC47270.1"/>
    </source>
</evidence>
<organism evidence="2 3">
    <name type="scientific">Mumia zhuanghuii</name>
    <dbReference type="NCBI Taxonomy" id="2585211"/>
    <lineage>
        <taxon>Bacteria</taxon>
        <taxon>Bacillati</taxon>
        <taxon>Actinomycetota</taxon>
        <taxon>Actinomycetes</taxon>
        <taxon>Propionibacteriales</taxon>
        <taxon>Nocardioidaceae</taxon>
        <taxon>Mumia</taxon>
    </lineage>
</organism>
<dbReference type="Proteomes" id="UP000306740">
    <property type="component" value="Unassembled WGS sequence"/>
</dbReference>
<comment type="caution">
    <text evidence="2">The sequence shown here is derived from an EMBL/GenBank/DDBJ whole genome shotgun (WGS) entry which is preliminary data.</text>
</comment>
<sequence>MTGESRDVSAYERVGWLLRQWRLMSADTTLRKLQPYAEVLAHHGHRADASRISRWESGRLRVPESVLRSYEEILGLPRAGLAALCEGMARSWGARPPTRTTEVSDETLAEAFATVQGAVVEGVDWFEWAGCVAGRRTLDDDGMRAFEPLVARLVSEASRANGLAHVTRYEALRRLIESPVHQPLVMRTIGAQVIDPEAQATLVPVVLIAEVRAEKAVQTLISLLGQPSAQLQLGATWGLHRKLMRHEVTPTSMAALEAQLAQILFEGTNENALARIVPLFEVLPPQTADRLKRLRPQLFPSRPRGVAGSATSRATLLATAVRGATARIESVTGREVDAVGRAIIEDAYSATSHDVRHQSAMLLARSPYAAVLAEVLIEQTQPNRCFDGAPGVLPYVVGKAERDPLITRLDEPATDLRQTLVTLAHVPGGPVPGVASLLNHPDTGVAHAALFTAGMQEDPVLAKVSRDRRRSAEMRAGARWWQEHGGRVDDLRVT</sequence>
<accession>A0A5C4MRP4</accession>
<dbReference type="EMBL" id="VDFR01000047">
    <property type="protein sequence ID" value="TNC47270.1"/>
    <property type="molecule type" value="Genomic_DNA"/>
</dbReference>
<evidence type="ECO:0000313" key="3">
    <source>
        <dbReference type="Proteomes" id="UP000306740"/>
    </source>
</evidence>
<dbReference type="AlphaFoldDB" id="A0A5C4MRP4"/>
<name>A0A5C4MRP4_9ACTN</name>
<protein>
    <submittedName>
        <fullName evidence="2">Uncharacterized protein</fullName>
    </submittedName>
</protein>
<dbReference type="RefSeq" id="WP_139105808.1">
    <property type="nucleotide sequence ID" value="NZ_VDFR01000047.1"/>
</dbReference>